<name>A0A0E2BJK2_9LEPT</name>
<comment type="caution">
    <text evidence="1">The sequence shown here is derived from an EMBL/GenBank/DDBJ whole genome shotgun (WGS) entry which is preliminary data.</text>
</comment>
<evidence type="ECO:0000313" key="2">
    <source>
        <dbReference type="Proteomes" id="UP000006329"/>
    </source>
</evidence>
<dbReference type="EMBL" id="AHON02000013">
    <property type="protein sequence ID" value="EKO35506.1"/>
    <property type="molecule type" value="Genomic_DNA"/>
</dbReference>
<evidence type="ECO:0000313" key="1">
    <source>
        <dbReference type="EMBL" id="EKO35506.1"/>
    </source>
</evidence>
<accession>A0A0E2BJK2</accession>
<sequence length="308" mass="35789">MKDKNFILNNITEYANEIDSTLKRIAEIRNQTKDDTLYFAEASYPIDRLYSLFKDVEDSLEFNQIRSMQYSYSVSVKGSLDEIFLPVGNASSILTSFQRTIKAIDKNAKLNLVNVLRGSTILCFDYSKENYSDTNFDRENISKQFTNLFESLNEPKEKVEKSLSKIFKDDKKKRDGAVRAFKGLTPIPGSETTIRIHPEFNDSETIEVHSQIRETINFIAPTTKKKDVRVDWDNFVARGFVREINHVTKSFIMYENQDSDDEYSSLIKIHYDSGEFEEQIKKLFPGKATIYFKKESGRNRYQVVKISK</sequence>
<protein>
    <submittedName>
        <fullName evidence="1">Uncharacterized protein</fullName>
    </submittedName>
</protein>
<keyword evidence="2" id="KW-1185">Reference proteome</keyword>
<dbReference type="RefSeq" id="WP_004484315.1">
    <property type="nucleotide sequence ID" value="NZ_AHON02000013.1"/>
</dbReference>
<reference evidence="1" key="1">
    <citation type="submission" date="2012-10" db="EMBL/GenBank/DDBJ databases">
        <authorList>
            <person name="Harkins D.M."/>
            <person name="Durkin A.S."/>
            <person name="Brinkac L.M."/>
            <person name="Haft D.H."/>
            <person name="Selengut J.D."/>
            <person name="Sanka R."/>
            <person name="DePew J."/>
            <person name="Purushe J."/>
            <person name="Matthias M.A."/>
            <person name="Vinetz J.M."/>
            <person name="Sutton G.G."/>
            <person name="Nierman W.C."/>
            <person name="Fouts D.E."/>
        </authorList>
    </citation>
    <scope>NUCLEOTIDE SEQUENCE [LARGE SCALE GENOMIC DNA]</scope>
    <source>
        <strain evidence="1">MOR084</strain>
    </source>
</reference>
<dbReference type="AlphaFoldDB" id="A0A0E2BJK2"/>
<proteinExistence type="predicted"/>
<organism evidence="1 2">
    <name type="scientific">Leptospira santarosai str. MOR084</name>
    <dbReference type="NCBI Taxonomy" id="1049984"/>
    <lineage>
        <taxon>Bacteria</taxon>
        <taxon>Pseudomonadati</taxon>
        <taxon>Spirochaetota</taxon>
        <taxon>Spirochaetia</taxon>
        <taxon>Leptospirales</taxon>
        <taxon>Leptospiraceae</taxon>
        <taxon>Leptospira</taxon>
    </lineage>
</organism>
<dbReference type="Proteomes" id="UP000006329">
    <property type="component" value="Unassembled WGS sequence"/>
</dbReference>
<gene>
    <name evidence="1" type="ORF">LEP1GSC179_1174</name>
</gene>